<proteinExistence type="predicted"/>
<dbReference type="SUPFAM" id="SSF52058">
    <property type="entry name" value="L domain-like"/>
    <property type="match status" value="1"/>
</dbReference>
<dbReference type="InterPro" id="IPR032675">
    <property type="entry name" value="LRR_dom_sf"/>
</dbReference>
<evidence type="ECO:0000256" key="1">
    <source>
        <dbReference type="ARBA" id="ARBA00022729"/>
    </source>
</evidence>
<name>A0A9C6T5G0_ARADU</name>
<dbReference type="AlphaFoldDB" id="A0A9C6T5G0"/>
<organism evidence="2 3">
    <name type="scientific">Arachis duranensis</name>
    <name type="common">Wild peanut</name>
    <dbReference type="NCBI Taxonomy" id="130453"/>
    <lineage>
        <taxon>Eukaryota</taxon>
        <taxon>Viridiplantae</taxon>
        <taxon>Streptophyta</taxon>
        <taxon>Embryophyta</taxon>
        <taxon>Tracheophyta</taxon>
        <taxon>Spermatophyta</taxon>
        <taxon>Magnoliopsida</taxon>
        <taxon>eudicotyledons</taxon>
        <taxon>Gunneridae</taxon>
        <taxon>Pentapetalae</taxon>
        <taxon>rosids</taxon>
        <taxon>fabids</taxon>
        <taxon>Fabales</taxon>
        <taxon>Fabaceae</taxon>
        <taxon>Papilionoideae</taxon>
        <taxon>50 kb inversion clade</taxon>
        <taxon>dalbergioids sensu lato</taxon>
        <taxon>Dalbergieae</taxon>
        <taxon>Pterocarpus clade</taxon>
        <taxon>Arachis</taxon>
    </lineage>
</organism>
<keyword evidence="1" id="KW-0732">Signal</keyword>
<dbReference type="GeneID" id="127740650"/>
<dbReference type="InterPro" id="IPR001611">
    <property type="entry name" value="Leu-rich_rpt"/>
</dbReference>
<gene>
    <name evidence="3" type="primary">LOC127740650</name>
</gene>
<dbReference type="Proteomes" id="UP000515211">
    <property type="component" value="Chromosome 7"/>
</dbReference>
<dbReference type="Pfam" id="PF00560">
    <property type="entry name" value="LRR_1"/>
    <property type="match status" value="1"/>
</dbReference>
<reference evidence="2" key="1">
    <citation type="journal article" date="2016" name="Nat. Genet.">
        <title>The genome sequences of Arachis duranensis and Arachis ipaensis, the diploid ancestors of cultivated peanut.</title>
        <authorList>
            <person name="Bertioli D.J."/>
            <person name="Cannon S.B."/>
            <person name="Froenicke L."/>
            <person name="Huang G."/>
            <person name="Farmer A.D."/>
            <person name="Cannon E.K."/>
            <person name="Liu X."/>
            <person name="Gao D."/>
            <person name="Clevenger J."/>
            <person name="Dash S."/>
            <person name="Ren L."/>
            <person name="Moretzsohn M.C."/>
            <person name="Shirasawa K."/>
            <person name="Huang W."/>
            <person name="Vidigal B."/>
            <person name="Abernathy B."/>
            <person name="Chu Y."/>
            <person name="Niederhuth C.E."/>
            <person name="Umale P."/>
            <person name="Araujo A.C."/>
            <person name="Kozik A."/>
            <person name="Kim K.D."/>
            <person name="Burow M.D."/>
            <person name="Varshney R.K."/>
            <person name="Wang X."/>
            <person name="Zhang X."/>
            <person name="Barkley N."/>
            <person name="Guimaraes P.M."/>
            <person name="Isobe S."/>
            <person name="Guo B."/>
            <person name="Liao B."/>
            <person name="Stalker H.T."/>
            <person name="Schmitz R.J."/>
            <person name="Scheffler B.E."/>
            <person name="Leal-Bertioli S.C."/>
            <person name="Xun X."/>
            <person name="Jackson S.A."/>
            <person name="Michelmore R."/>
            <person name="Ozias-Akins P."/>
        </authorList>
    </citation>
    <scope>NUCLEOTIDE SEQUENCE [LARGE SCALE GENOMIC DNA]</scope>
    <source>
        <strain evidence="2">cv. V14167</strain>
    </source>
</reference>
<dbReference type="Gene3D" id="3.80.10.10">
    <property type="entry name" value="Ribonuclease Inhibitor"/>
    <property type="match status" value="1"/>
</dbReference>
<dbReference type="SMR" id="A0A9C6T5G0"/>
<reference evidence="3" key="2">
    <citation type="submission" date="2025-08" db="UniProtKB">
        <authorList>
            <consortium name="RefSeq"/>
        </authorList>
    </citation>
    <scope>IDENTIFICATION</scope>
    <source>
        <tissue evidence="3">Whole plant</tissue>
    </source>
</reference>
<dbReference type="PANTHER" id="PTHR47988">
    <property type="entry name" value="SOMATIC EMBRYOGENESIS RECEPTOR KINASE 1"/>
    <property type="match status" value="1"/>
</dbReference>
<sequence length="74" mass="7990">MIYQVQCIVACSLYGNRVTGSIPKELGNITTLKSLIIQGCRFSGPIPSEISLMKNLSDLRISDLNGSDSPFSPT</sequence>
<dbReference type="RefSeq" id="XP_052107902.1">
    <property type="nucleotide sequence ID" value="XM_052251942.1"/>
</dbReference>
<evidence type="ECO:0000313" key="2">
    <source>
        <dbReference type="Proteomes" id="UP000515211"/>
    </source>
</evidence>
<protein>
    <submittedName>
        <fullName evidence="3">LRR receptor kinase SERK2-like</fullName>
    </submittedName>
</protein>
<evidence type="ECO:0000313" key="3">
    <source>
        <dbReference type="RefSeq" id="XP_052107902.1"/>
    </source>
</evidence>
<accession>A0A9C6T5G0</accession>
<keyword evidence="2" id="KW-1185">Reference proteome</keyword>
<dbReference type="KEGG" id="adu:127740650"/>